<feature type="domain" description="Phosphogluconate dehydrogenase NAD-binding putative C-terminal" evidence="2">
    <location>
        <begin position="204"/>
        <end position="274"/>
    </location>
</feature>
<dbReference type="Pfam" id="PF09130">
    <property type="entry name" value="DUF1932"/>
    <property type="match status" value="1"/>
</dbReference>
<organism evidence="3 4">
    <name type="scientific">Sistotremastrum suecicum HHB10207 ss-3</name>
    <dbReference type="NCBI Taxonomy" id="1314776"/>
    <lineage>
        <taxon>Eukaryota</taxon>
        <taxon>Fungi</taxon>
        <taxon>Dikarya</taxon>
        <taxon>Basidiomycota</taxon>
        <taxon>Agaricomycotina</taxon>
        <taxon>Agaricomycetes</taxon>
        <taxon>Sistotremastrales</taxon>
        <taxon>Sistotremastraceae</taxon>
        <taxon>Sistotremastrum</taxon>
    </lineage>
</organism>
<evidence type="ECO:0000313" key="3">
    <source>
        <dbReference type="EMBL" id="KZT32316.1"/>
    </source>
</evidence>
<feature type="domain" description="Pyrroline-5-carboxylate reductase catalytic N-terminal" evidence="1">
    <location>
        <begin position="8"/>
        <end position="83"/>
    </location>
</feature>
<dbReference type="InterPro" id="IPR008927">
    <property type="entry name" value="6-PGluconate_DH-like_C_sf"/>
</dbReference>
<evidence type="ECO:0000259" key="2">
    <source>
        <dbReference type="Pfam" id="PF09130"/>
    </source>
</evidence>
<dbReference type="InterPro" id="IPR013328">
    <property type="entry name" value="6PGD_dom2"/>
</dbReference>
<reference evidence="3 4" key="1">
    <citation type="journal article" date="2016" name="Mol. Biol. Evol.">
        <title>Comparative Genomics of Early-Diverging Mushroom-Forming Fungi Provides Insights into the Origins of Lignocellulose Decay Capabilities.</title>
        <authorList>
            <person name="Nagy L.G."/>
            <person name="Riley R."/>
            <person name="Tritt A."/>
            <person name="Adam C."/>
            <person name="Daum C."/>
            <person name="Floudas D."/>
            <person name="Sun H."/>
            <person name="Yadav J.S."/>
            <person name="Pangilinan J."/>
            <person name="Larsson K.H."/>
            <person name="Matsuura K."/>
            <person name="Barry K."/>
            <person name="Labutti K."/>
            <person name="Kuo R."/>
            <person name="Ohm R.A."/>
            <person name="Bhattacharya S.S."/>
            <person name="Shirouzu T."/>
            <person name="Yoshinaga Y."/>
            <person name="Martin F.M."/>
            <person name="Grigoriev I.V."/>
            <person name="Hibbett D.S."/>
        </authorList>
    </citation>
    <scope>NUCLEOTIDE SEQUENCE [LARGE SCALE GENOMIC DNA]</scope>
    <source>
        <strain evidence="3 4">HHB10207 ss-3</strain>
    </source>
</reference>
<proteinExistence type="predicted"/>
<dbReference type="Pfam" id="PF03807">
    <property type="entry name" value="F420_oxidored"/>
    <property type="match status" value="1"/>
</dbReference>
<name>A0A165XLH8_9AGAM</name>
<dbReference type="InterPro" id="IPR028939">
    <property type="entry name" value="P5C_Rdtase_cat_N"/>
</dbReference>
<dbReference type="SUPFAM" id="SSF51735">
    <property type="entry name" value="NAD(P)-binding Rossmann-fold domains"/>
    <property type="match status" value="1"/>
</dbReference>
<evidence type="ECO:0000313" key="4">
    <source>
        <dbReference type="Proteomes" id="UP000076798"/>
    </source>
</evidence>
<dbReference type="OrthoDB" id="9988102at2759"/>
<dbReference type="InterPro" id="IPR015814">
    <property type="entry name" value="Pgluconate_DH_NAD-bd_C"/>
</dbReference>
<dbReference type="AlphaFoldDB" id="A0A165XLH8"/>
<accession>A0A165XLH8</accession>
<keyword evidence="4" id="KW-1185">Reference proteome</keyword>
<dbReference type="Gene3D" id="1.10.1040.10">
    <property type="entry name" value="N-(1-d-carboxylethyl)-l-norvaline Dehydrogenase, domain 2"/>
    <property type="match status" value="1"/>
</dbReference>
<evidence type="ECO:0000259" key="1">
    <source>
        <dbReference type="Pfam" id="PF03807"/>
    </source>
</evidence>
<dbReference type="InterPro" id="IPR036291">
    <property type="entry name" value="NAD(P)-bd_dom_sf"/>
</dbReference>
<sequence>MSPKNSLTIAVVSAGAMGAGVGRRLANHGATVLTNLDGRSAASHQRAKDAGMEIVTLSEIVSRADWVLSIVPPSEAYTFAKLLTDAYRSAAPNARKAGLKFADCNATSPETVKRISNLFFDLEIPFIDGSIIGGPPKDDYQPTFYASSNNTEALKAFDFGILRVKLLQGEGAGVGDASALKMSYAGISKGYTALIITMILSAHASSPATAQALLEEMHFSQPATLQRAARFIPDALPKAYRFVGEMEEISDYVKAGLGEGESHIHEGIARLYSTLAASVSGEKNPEHVDVLKGFVETAKKVLEDTQSPTAKQTF</sequence>
<gene>
    <name evidence="3" type="ORF">SISSUDRAFT_994183</name>
</gene>
<protein>
    <submittedName>
        <fullName evidence="3">6-phosphogluconate dehydrogenase C-terminal domain-like protein</fullName>
    </submittedName>
</protein>
<dbReference type="SUPFAM" id="SSF48179">
    <property type="entry name" value="6-phosphogluconate dehydrogenase C-terminal domain-like"/>
    <property type="match status" value="1"/>
</dbReference>
<dbReference type="EMBL" id="KV428352">
    <property type="protein sequence ID" value="KZT32316.1"/>
    <property type="molecule type" value="Genomic_DNA"/>
</dbReference>
<dbReference type="Gene3D" id="3.40.50.720">
    <property type="entry name" value="NAD(P)-binding Rossmann-like Domain"/>
    <property type="match status" value="1"/>
</dbReference>
<dbReference type="STRING" id="1314776.A0A165XLH8"/>
<dbReference type="Proteomes" id="UP000076798">
    <property type="component" value="Unassembled WGS sequence"/>
</dbReference>